<name>A0AAP5I936_9CYAN</name>
<feature type="signal peptide" evidence="2">
    <location>
        <begin position="1"/>
        <end position="23"/>
    </location>
</feature>
<feature type="chain" id="PRO_5042882182" evidence="2">
    <location>
        <begin position="24"/>
        <end position="271"/>
    </location>
</feature>
<evidence type="ECO:0000256" key="1">
    <source>
        <dbReference type="SAM" id="MobiDB-lite"/>
    </source>
</evidence>
<evidence type="ECO:0000313" key="3">
    <source>
        <dbReference type="EMBL" id="MDR9897248.1"/>
    </source>
</evidence>
<gene>
    <name evidence="3" type="ORF">G7B40_022160</name>
</gene>
<feature type="compositionally biased region" description="Low complexity" evidence="1">
    <location>
        <begin position="28"/>
        <end position="39"/>
    </location>
</feature>
<dbReference type="AlphaFoldDB" id="A0AAP5I936"/>
<protein>
    <submittedName>
        <fullName evidence="3">Uncharacterized protein</fullName>
    </submittedName>
</protein>
<organism evidence="3 4">
    <name type="scientific">Aetokthonos hydrillicola Thurmond2011</name>
    <dbReference type="NCBI Taxonomy" id="2712845"/>
    <lineage>
        <taxon>Bacteria</taxon>
        <taxon>Bacillati</taxon>
        <taxon>Cyanobacteriota</taxon>
        <taxon>Cyanophyceae</taxon>
        <taxon>Nostocales</taxon>
        <taxon>Hapalosiphonaceae</taxon>
        <taxon>Aetokthonos</taxon>
    </lineage>
</organism>
<dbReference type="EMBL" id="JAALHA020000011">
    <property type="protein sequence ID" value="MDR9897248.1"/>
    <property type="molecule type" value="Genomic_DNA"/>
</dbReference>
<dbReference type="Proteomes" id="UP000667802">
    <property type="component" value="Unassembled WGS sequence"/>
</dbReference>
<evidence type="ECO:0000313" key="4">
    <source>
        <dbReference type="Proteomes" id="UP000667802"/>
    </source>
</evidence>
<evidence type="ECO:0000256" key="2">
    <source>
        <dbReference type="SAM" id="SignalP"/>
    </source>
</evidence>
<dbReference type="RefSeq" id="WP_208341061.1">
    <property type="nucleotide sequence ID" value="NZ_CAWQFN010000781.1"/>
</dbReference>
<keyword evidence="4" id="KW-1185">Reference proteome</keyword>
<dbReference type="PROSITE" id="PS51257">
    <property type="entry name" value="PROKAR_LIPOPROTEIN"/>
    <property type="match status" value="1"/>
</dbReference>
<accession>A0AAP5I936</accession>
<comment type="caution">
    <text evidence="3">The sequence shown here is derived from an EMBL/GenBank/DDBJ whole genome shotgun (WGS) entry which is preliminary data.</text>
</comment>
<proteinExistence type="predicted"/>
<keyword evidence="2" id="KW-0732">Signal</keyword>
<sequence length="271" mass="28588">MGRNSKIVVAAILALAIVGCSSEGEQQSSNPTLTNTPTTIKKGATLPFNNPVVPAKKTPSSTVGSAGLIQPTNPTERIGVVSKGRADPFAQIIGPYPLSIANTTVVEKTKNLPTPRVVEKRQINKTVAISPAIKISKTKSPLTRVKPKLNLRTNLTRPVLPKVLPQVIPNQTLVSVLPPPPQPELAKAVLVTGVVLVGQEPQAIIKVPTEPTSRYVQAGQRLASGLLIKRIEMNEGSEPTVILEQYGIEVAKMVGEAPLNSKPSSALPGAT</sequence>
<reference evidence="4" key="1">
    <citation type="journal article" date="2021" name="Science">
        <title>Hunting the eagle killer: A cyanobacterial neurotoxin causes vacuolar myelinopathy.</title>
        <authorList>
            <person name="Breinlinger S."/>
            <person name="Phillips T.J."/>
            <person name="Haram B.N."/>
            <person name="Mares J."/>
            <person name="Martinez Yerena J.A."/>
            <person name="Hrouzek P."/>
            <person name="Sobotka R."/>
            <person name="Henderson W.M."/>
            <person name="Schmieder P."/>
            <person name="Williams S.M."/>
            <person name="Lauderdale J.D."/>
            <person name="Wilde H.D."/>
            <person name="Gerrin W."/>
            <person name="Kust A."/>
            <person name="Washington J.W."/>
            <person name="Wagner C."/>
            <person name="Geier B."/>
            <person name="Liebeke M."/>
            <person name="Enke H."/>
            <person name="Niedermeyer T.H.J."/>
            <person name="Wilde S.B."/>
        </authorList>
    </citation>
    <scope>NUCLEOTIDE SEQUENCE [LARGE SCALE GENOMIC DNA]</scope>
    <source>
        <strain evidence="4">Thurmond2011</strain>
    </source>
</reference>
<feature type="region of interest" description="Disordered" evidence="1">
    <location>
        <begin position="23"/>
        <end position="47"/>
    </location>
</feature>